<proteinExistence type="predicted"/>
<gene>
    <name evidence="2" type="ORF">SS50377_15626</name>
</gene>
<organism evidence="2">
    <name type="scientific">Spironucleus salmonicida</name>
    <dbReference type="NCBI Taxonomy" id="348837"/>
    <lineage>
        <taxon>Eukaryota</taxon>
        <taxon>Metamonada</taxon>
        <taxon>Diplomonadida</taxon>
        <taxon>Hexamitidae</taxon>
        <taxon>Hexamitinae</taxon>
        <taxon>Spironucleus</taxon>
    </lineage>
</organism>
<protein>
    <submittedName>
        <fullName evidence="2">Uncharacterized protein</fullName>
    </submittedName>
</protein>
<evidence type="ECO:0000313" key="2">
    <source>
        <dbReference type="EMBL" id="EST44621.1"/>
    </source>
</evidence>
<accession>V6LLI2</accession>
<dbReference type="AlphaFoldDB" id="V6LLI2"/>
<feature type="compositionally biased region" description="Basic and acidic residues" evidence="1">
    <location>
        <begin position="511"/>
        <end position="521"/>
    </location>
</feature>
<dbReference type="VEuPathDB" id="GiardiaDB:SS50377_24740"/>
<feature type="compositionally biased region" description="Basic and acidic residues" evidence="1">
    <location>
        <begin position="568"/>
        <end position="578"/>
    </location>
</feature>
<evidence type="ECO:0000256" key="1">
    <source>
        <dbReference type="SAM" id="MobiDB-lite"/>
    </source>
</evidence>
<reference evidence="2" key="1">
    <citation type="journal article" date="2014" name="PLoS Genet.">
        <title>The Genome of Spironucleus salmonicida Highlights a Fish Pathogen Adapted to Fluctuating Environments.</title>
        <authorList>
            <person name="Xu F."/>
            <person name="Jerlstrom-Hultqvist J."/>
            <person name="Einarsson E."/>
            <person name="Astvaldsson A."/>
            <person name="Svard S.G."/>
            <person name="Andersson J.O."/>
        </authorList>
    </citation>
    <scope>NUCLEOTIDE SEQUENCE</scope>
</reference>
<name>V6LLI2_9EUKA</name>
<feature type="compositionally biased region" description="Basic and acidic residues" evidence="1">
    <location>
        <begin position="549"/>
        <end position="559"/>
    </location>
</feature>
<feature type="region of interest" description="Disordered" evidence="1">
    <location>
        <begin position="511"/>
        <end position="595"/>
    </location>
</feature>
<dbReference type="EMBL" id="KI546115">
    <property type="protein sequence ID" value="EST44621.1"/>
    <property type="molecule type" value="Genomic_DNA"/>
</dbReference>
<feature type="compositionally biased region" description="Polar residues" evidence="1">
    <location>
        <begin position="580"/>
        <end position="595"/>
    </location>
</feature>
<sequence length="942" mass="107942">MSKPLKPSFLGDKQAIKITEIQFSESKDSKESFAQYKKYILQICEMFQLDSVQIMIDLTRNLAQAYNQTSLYDKWNKINLSISQFLQQCILESEQYHSITIIPNSGEFSQLFQELYNVIVKSCINLRSWKETKIHFSGIEIQIQQGLSYIIDDIFLYEIYDVICQPQDLSLDILGQIMNFNIDYSVYDIESLSLEYNVMYESLFLEFCKLDGFWMTQTCFALKNGQDIDQLNIVQNIQNIIQQYNIDIEQKEPEILDIDKELDNLILPSPIDSPILLPKTKISREIQKKVRDGNFDFRKHEFKISGQNYQKDVQLQQEVKQSFEQDFIQSNVIKCSGSTLNQLIFPIIEENQETDIVDIDKMMEHQKPKFQTINQRSSNICQYSPPQPINNDQNKIIEIPIQYTHYPQNYNLAALQNQSSINNKPTKDMRVPKKFIAKQASGNTDMLQRATIDAPEIDWTDADRSNARSTLADLSMKEVEHSNARSTLADLSMKEAEAEHSNARSTLADLSMKEAEAEHSNARSTLADLSGKEAEAEHSNARSTLADLSGKEAEAEHSNARSTLADLSGKEVEREHANFKQLQTNDSQKRLSLQQSQGSNINSLQLIIEGKKQKSQDLTQESLQKLDQFQQSIIDVASGITIQLDTSAYNLNDSSCNDLIQQNQIKLSNNLVQFDKSQNDKSNYCYLSQHEIIDDDYIQTVLKSSETTEVLNSPTEQSESTDILDASVNSQNNSSLKIQALQLLNKTHLKTLQTQLKSSHLKYQTIESELLSTETQSHPRQINHNEVRPEDLDFSVKISPDISTKQQKFPQKFIYNFEFNDTKAKHSEMKKKLNQLDLNDPANLYFSQLQSNSCEPKTLKISLEDICSGYEKSLQISKFSGINSNLIKSSKPRPDKLFQSQIGKLPFRRQLELYGASFVIESRQTKNYELSGLDKSFLIPKK</sequence>
<feature type="compositionally biased region" description="Basic and acidic residues" evidence="1">
    <location>
        <begin position="530"/>
        <end position="540"/>
    </location>
</feature>